<evidence type="ECO:0000313" key="1">
    <source>
        <dbReference type="Proteomes" id="UP000887564"/>
    </source>
</evidence>
<dbReference type="AlphaFoldDB" id="A0A914SIX8"/>
<dbReference type="Proteomes" id="UP000887564">
    <property type="component" value="Unplaced"/>
</dbReference>
<keyword evidence="1" id="KW-1185">Reference proteome</keyword>
<evidence type="ECO:0000313" key="2">
    <source>
        <dbReference type="WBParaSite" id="PEQ_0001390101-mRNA-1"/>
    </source>
</evidence>
<organism evidence="1 2">
    <name type="scientific">Parascaris equorum</name>
    <name type="common">Equine roundworm</name>
    <dbReference type="NCBI Taxonomy" id="6256"/>
    <lineage>
        <taxon>Eukaryota</taxon>
        <taxon>Metazoa</taxon>
        <taxon>Ecdysozoa</taxon>
        <taxon>Nematoda</taxon>
        <taxon>Chromadorea</taxon>
        <taxon>Rhabditida</taxon>
        <taxon>Spirurina</taxon>
        <taxon>Ascaridomorpha</taxon>
        <taxon>Ascaridoidea</taxon>
        <taxon>Ascarididae</taxon>
        <taxon>Parascaris</taxon>
    </lineage>
</organism>
<sequence length="80" mass="9080">MWTKTEKGLDPLFVAPSTVRNRAEISGYFKYQQVATPLSGMPSPSSNSSVLWKANSARRKRFDILYLKVTELKLKATIQM</sequence>
<proteinExistence type="predicted"/>
<reference evidence="2" key="1">
    <citation type="submission" date="2022-11" db="UniProtKB">
        <authorList>
            <consortium name="WormBaseParasite"/>
        </authorList>
    </citation>
    <scope>IDENTIFICATION</scope>
</reference>
<protein>
    <submittedName>
        <fullName evidence="2">Uncharacterized protein</fullName>
    </submittedName>
</protein>
<dbReference type="WBParaSite" id="PEQ_0001390101-mRNA-1">
    <property type="protein sequence ID" value="PEQ_0001390101-mRNA-1"/>
    <property type="gene ID" value="PEQ_0001390101"/>
</dbReference>
<accession>A0A914SIX8</accession>
<name>A0A914SIX8_PAREQ</name>